<comment type="caution">
    <text evidence="3">The sequence shown here is derived from an EMBL/GenBank/DDBJ whole genome shotgun (WGS) entry which is preliminary data.</text>
</comment>
<dbReference type="Proteomes" id="UP001160148">
    <property type="component" value="Unassembled WGS sequence"/>
</dbReference>
<evidence type="ECO:0000256" key="1">
    <source>
        <dbReference type="SAM" id="MobiDB-lite"/>
    </source>
</evidence>
<evidence type="ECO:0000313" key="3">
    <source>
        <dbReference type="EMBL" id="CAI6367264.1"/>
    </source>
</evidence>
<reference evidence="3 4" key="1">
    <citation type="submission" date="2023-01" db="EMBL/GenBank/DDBJ databases">
        <authorList>
            <person name="Whitehead M."/>
        </authorList>
    </citation>
    <scope>NUCLEOTIDE SEQUENCE [LARGE SCALE GENOMIC DNA]</scope>
</reference>
<dbReference type="Pfam" id="PF14846">
    <property type="entry name" value="DUF4485"/>
    <property type="match status" value="2"/>
</dbReference>
<feature type="region of interest" description="Disordered" evidence="1">
    <location>
        <begin position="184"/>
        <end position="203"/>
    </location>
</feature>
<name>A0AAV0XF48_9HEMI</name>
<dbReference type="AlphaFoldDB" id="A0AAV0XF48"/>
<sequence length="361" mass="41155">MSSEKDSESNDRSSTRSGISRQSSMFGNPMDKVVCIANDDQSHRFVYYTAMLKKFAPNLSKEKDKEKVIPWIRKLYAAEYATEFFKVKRNRYLFNMILSILNDEMYGVFKSIPPIGPLKSPESFTIPTIPLATWEADNMWEEMLKDEDINPSICSIHDKCPEEEEEEEDGDDPEVVLDTANMSQEEKDQLTEDAKVKKDGPKTNKNKKELFSSLLDWEFQYLLHIARPYAALMTTVQDKTRVAKWLQKLCGVRMDIACSQMKGVRNDYMMALLGYLHDLRLTGPFEHPPPDGPLENLGNAMEKLKADYPLTVPTQFDVNEFLSDQPKPADGGAFCYIAISGDLQATNLIKSKPVQTKDCQK</sequence>
<organism evidence="3 4">
    <name type="scientific">Macrosiphum euphorbiae</name>
    <name type="common">potato aphid</name>
    <dbReference type="NCBI Taxonomy" id="13131"/>
    <lineage>
        <taxon>Eukaryota</taxon>
        <taxon>Metazoa</taxon>
        <taxon>Ecdysozoa</taxon>
        <taxon>Arthropoda</taxon>
        <taxon>Hexapoda</taxon>
        <taxon>Insecta</taxon>
        <taxon>Pterygota</taxon>
        <taxon>Neoptera</taxon>
        <taxon>Paraneoptera</taxon>
        <taxon>Hemiptera</taxon>
        <taxon>Sternorrhyncha</taxon>
        <taxon>Aphidomorpha</taxon>
        <taxon>Aphidoidea</taxon>
        <taxon>Aphididae</taxon>
        <taxon>Macrosiphini</taxon>
        <taxon>Macrosiphum</taxon>
    </lineage>
</organism>
<proteinExistence type="predicted"/>
<gene>
    <name evidence="3" type="ORF">MEUPH1_LOCUS21760</name>
</gene>
<dbReference type="EMBL" id="CARXXK010000004">
    <property type="protein sequence ID" value="CAI6367264.1"/>
    <property type="molecule type" value="Genomic_DNA"/>
</dbReference>
<feature type="compositionally biased region" description="Low complexity" evidence="1">
    <location>
        <begin position="15"/>
        <end position="24"/>
    </location>
</feature>
<feature type="compositionally biased region" description="Basic and acidic residues" evidence="1">
    <location>
        <begin position="1"/>
        <end position="14"/>
    </location>
</feature>
<evidence type="ECO:0000313" key="4">
    <source>
        <dbReference type="Proteomes" id="UP001160148"/>
    </source>
</evidence>
<protein>
    <recommendedName>
        <fullName evidence="2">DUF4485 domain-containing protein</fullName>
    </recommendedName>
</protein>
<accession>A0AAV0XF48</accession>
<feature type="domain" description="DUF4485" evidence="2">
    <location>
        <begin position="43"/>
        <end position="120"/>
    </location>
</feature>
<feature type="domain" description="DUF4485" evidence="2">
    <location>
        <begin position="215"/>
        <end position="299"/>
    </location>
</feature>
<keyword evidence="4" id="KW-1185">Reference proteome</keyword>
<dbReference type="InterPro" id="IPR027831">
    <property type="entry name" value="DUF4485"/>
</dbReference>
<feature type="region of interest" description="Disordered" evidence="1">
    <location>
        <begin position="1"/>
        <end position="25"/>
    </location>
</feature>
<evidence type="ECO:0000259" key="2">
    <source>
        <dbReference type="Pfam" id="PF14846"/>
    </source>
</evidence>